<evidence type="ECO:0000313" key="10">
    <source>
        <dbReference type="Proteomes" id="UP000694426"/>
    </source>
</evidence>
<feature type="compositionally biased region" description="Basic residues" evidence="8">
    <location>
        <begin position="303"/>
        <end position="315"/>
    </location>
</feature>
<feature type="region of interest" description="Disordered" evidence="8">
    <location>
        <begin position="252"/>
        <end position="349"/>
    </location>
</feature>
<name>A0A8B9BD26_9AVES</name>
<evidence type="ECO:0000256" key="8">
    <source>
        <dbReference type="SAM" id="MobiDB-lite"/>
    </source>
</evidence>
<dbReference type="PANTHER" id="PTHR14577">
    <property type="entry name" value="NUCLEOLAR PROTEIN 12"/>
    <property type="match status" value="1"/>
</dbReference>
<evidence type="ECO:0000256" key="4">
    <source>
        <dbReference type="ARBA" id="ARBA00022730"/>
    </source>
</evidence>
<dbReference type="GeneTree" id="ENSGT00390000015973"/>
<feature type="compositionally biased region" description="Basic residues" evidence="8">
    <location>
        <begin position="62"/>
        <end position="72"/>
    </location>
</feature>
<dbReference type="GO" id="GO:0019843">
    <property type="term" value="F:rRNA binding"/>
    <property type="evidence" value="ECO:0007669"/>
    <property type="project" value="UniProtKB-KW"/>
</dbReference>
<sequence length="349" mass="39664">MEHIPHQPHKAAQQELFNNFAGNAPKRSMSWRHQSLKKPPARLRSWRVTPARPTMTAPLSCSHRRGRKRAMAHRGDTHRSPQPAPITRGGGGTKWRAGPGRAGERLRHVAPHRPSRPGGDGRGGRRKEPRGAAMGRKKKKKGPGAAASRLVVTFDEERRREYLTGFHKRKVERRKVALEEIKKKLKEEQRKMKEERHKEYLKMLSEREEALEEFDELEHLVTSRTESVNIDHPNHIVTVTTISDLDLSGARQLGLTTPEGKNDGSGEENGEEVVNKPARTVPKKSRNPLLSEKISALTATLHMHSRKKSKGKRPQRGQGPHQKIKKPAMRRTTKTQRRRLTGKMGRDQD</sequence>
<comment type="similarity">
    <text evidence="2">Belongs to the RRP17 family.</text>
</comment>
<dbReference type="PANTHER" id="PTHR14577:SF0">
    <property type="entry name" value="NUCLEOLAR PROTEIN 12"/>
    <property type="match status" value="1"/>
</dbReference>
<keyword evidence="4" id="KW-0694">RNA-binding</keyword>
<keyword evidence="4" id="KW-0699">rRNA-binding</keyword>
<protein>
    <recommendedName>
        <fullName evidence="3">Nucleolar protein 12</fullName>
    </recommendedName>
</protein>
<dbReference type="Ensembl" id="ENSABRT00000003418.1">
    <property type="protein sequence ID" value="ENSABRP00000002322.1"/>
    <property type="gene ID" value="ENSABRG00000002284.1"/>
</dbReference>
<feature type="coiled-coil region" evidence="7">
    <location>
        <begin position="168"/>
        <end position="220"/>
    </location>
</feature>
<accession>A0A8B9BD26</accession>
<dbReference type="InterPro" id="IPR019186">
    <property type="entry name" value="Nucleolar_protein_12"/>
</dbReference>
<keyword evidence="10" id="KW-1185">Reference proteome</keyword>
<reference evidence="9" key="2">
    <citation type="submission" date="2025-09" db="UniProtKB">
        <authorList>
            <consortium name="Ensembl"/>
        </authorList>
    </citation>
    <scope>IDENTIFICATION</scope>
</reference>
<evidence type="ECO:0000313" key="9">
    <source>
        <dbReference type="Ensembl" id="ENSABRP00000002322.1"/>
    </source>
</evidence>
<feature type="region of interest" description="Disordered" evidence="8">
    <location>
        <begin position="19"/>
        <end position="147"/>
    </location>
</feature>
<proteinExistence type="inferred from homology"/>
<dbReference type="GO" id="GO:0005730">
    <property type="term" value="C:nucleolus"/>
    <property type="evidence" value="ECO:0007669"/>
    <property type="project" value="UniProtKB-SubCell"/>
</dbReference>
<feature type="compositionally biased region" description="Basic residues" evidence="8">
    <location>
        <begin position="34"/>
        <end position="45"/>
    </location>
</feature>
<evidence type="ECO:0000256" key="1">
    <source>
        <dbReference type="ARBA" id="ARBA00004604"/>
    </source>
</evidence>
<keyword evidence="6" id="KW-0539">Nucleus</keyword>
<comment type="subcellular location">
    <subcellularLocation>
        <location evidence="1">Nucleus</location>
        <location evidence="1">Nucleolus</location>
    </subcellularLocation>
</comment>
<evidence type="ECO:0000256" key="2">
    <source>
        <dbReference type="ARBA" id="ARBA00007175"/>
    </source>
</evidence>
<evidence type="ECO:0000256" key="6">
    <source>
        <dbReference type="ARBA" id="ARBA00023242"/>
    </source>
</evidence>
<dbReference type="Pfam" id="PF09805">
    <property type="entry name" value="Nop25"/>
    <property type="match status" value="1"/>
</dbReference>
<evidence type="ECO:0000256" key="3">
    <source>
        <dbReference type="ARBA" id="ARBA00015520"/>
    </source>
</evidence>
<feature type="compositionally biased region" description="Basic residues" evidence="8">
    <location>
        <begin position="322"/>
        <end position="341"/>
    </location>
</feature>
<reference evidence="9" key="1">
    <citation type="submission" date="2025-08" db="UniProtKB">
        <authorList>
            <consortium name="Ensembl"/>
        </authorList>
    </citation>
    <scope>IDENTIFICATION</scope>
</reference>
<evidence type="ECO:0000256" key="7">
    <source>
        <dbReference type="SAM" id="Coils"/>
    </source>
</evidence>
<evidence type="ECO:0000256" key="5">
    <source>
        <dbReference type="ARBA" id="ARBA00023054"/>
    </source>
</evidence>
<dbReference type="Proteomes" id="UP000694426">
    <property type="component" value="Unplaced"/>
</dbReference>
<dbReference type="AlphaFoldDB" id="A0A8B9BD26"/>
<gene>
    <name evidence="9" type="primary">NOL12</name>
</gene>
<organism evidence="9 10">
    <name type="scientific">Anser brachyrhynchus</name>
    <name type="common">Pink-footed goose</name>
    <dbReference type="NCBI Taxonomy" id="132585"/>
    <lineage>
        <taxon>Eukaryota</taxon>
        <taxon>Metazoa</taxon>
        <taxon>Chordata</taxon>
        <taxon>Craniata</taxon>
        <taxon>Vertebrata</taxon>
        <taxon>Euteleostomi</taxon>
        <taxon>Archelosauria</taxon>
        <taxon>Archosauria</taxon>
        <taxon>Dinosauria</taxon>
        <taxon>Saurischia</taxon>
        <taxon>Theropoda</taxon>
        <taxon>Coelurosauria</taxon>
        <taxon>Aves</taxon>
        <taxon>Neognathae</taxon>
        <taxon>Galloanserae</taxon>
        <taxon>Anseriformes</taxon>
        <taxon>Anatidae</taxon>
        <taxon>Anserinae</taxon>
        <taxon>Anser</taxon>
    </lineage>
</organism>
<keyword evidence="5 7" id="KW-0175">Coiled coil</keyword>